<dbReference type="STRING" id="1120976.SAMN03080606_02858"/>
<dbReference type="EMBL" id="FMUS01000019">
    <property type="protein sequence ID" value="SCY87602.1"/>
    <property type="molecule type" value="Genomic_DNA"/>
</dbReference>
<evidence type="ECO:0000313" key="1">
    <source>
        <dbReference type="EMBL" id="SCY87602.1"/>
    </source>
</evidence>
<reference evidence="1 2" key="1">
    <citation type="submission" date="2016-10" db="EMBL/GenBank/DDBJ databases">
        <authorList>
            <person name="de Groot N.N."/>
        </authorList>
    </citation>
    <scope>NUCLEOTIDE SEQUENCE [LARGE SCALE GENOMIC DNA]</scope>
    <source>
        <strain evidence="1 2">DSM 18978</strain>
    </source>
</reference>
<dbReference type="AlphaFoldDB" id="A0A1G5JGV5"/>
<gene>
    <name evidence="1" type="ORF">SAMN03080606_02858</name>
</gene>
<keyword evidence="2" id="KW-1185">Reference proteome</keyword>
<name>A0A1G5JGV5_9FIRM</name>
<sequence length="208" mass="24368">MFRQDHGELDMNNSVNASNKGKLGSFPLIDNKLISPFNRAYDYNNYYREVYKDYQLVKSFFPLLKICMPPTVEPKEIFIFGKLVPSDMVTYLKSEEIEKKYSFYIFASYPSNFPDEDITVEDVCGSIDWSLVPPEHRHIKYINGRSTGLCTHHPDGEINSVKYEHRTTKILMSAWKLYYQVLSFVEGKNWELVDLPHGDEALRFINKR</sequence>
<evidence type="ECO:0000313" key="2">
    <source>
        <dbReference type="Proteomes" id="UP000198636"/>
    </source>
</evidence>
<accession>A0A1G5JGV5</accession>
<dbReference type="OrthoDB" id="9851397at2"/>
<dbReference type="Proteomes" id="UP000198636">
    <property type="component" value="Unassembled WGS sequence"/>
</dbReference>
<protein>
    <submittedName>
        <fullName evidence="1">Uncharacterized protein</fullName>
    </submittedName>
</protein>
<proteinExistence type="predicted"/>
<organism evidence="1 2">
    <name type="scientific">Alkaliphilus peptidifermentans DSM 18978</name>
    <dbReference type="NCBI Taxonomy" id="1120976"/>
    <lineage>
        <taxon>Bacteria</taxon>
        <taxon>Bacillati</taxon>
        <taxon>Bacillota</taxon>
        <taxon>Clostridia</taxon>
        <taxon>Peptostreptococcales</taxon>
        <taxon>Natronincolaceae</taxon>
        <taxon>Alkaliphilus</taxon>
    </lineage>
</organism>